<proteinExistence type="predicted"/>
<evidence type="ECO:0000313" key="2">
    <source>
        <dbReference type="Proteomes" id="UP000146149"/>
    </source>
</evidence>
<gene>
    <name evidence="1" type="ORF">FaHV1S18_074</name>
</gene>
<reference evidence="1 2" key="1">
    <citation type="journal article" date="2014" name="Virus Res.">
        <title>Molecular characterization of the complete genome of falconid herpesvirus strain S-18.</title>
        <authorList>
            <person name="Spatz S.J."/>
            <person name="Volkening J.D."/>
            <person name="Ross T.A."/>
        </authorList>
    </citation>
    <scope>NUCLEOTIDE SEQUENCE [LARGE SCALE GENOMIC DNA]</scope>
    <source>
        <strain evidence="1">S-18</strain>
    </source>
</reference>
<name>A0A068EW13_9ALPH</name>
<dbReference type="GeneID" id="19738362"/>
<sequence>MMSSPAYQTAMRRPPFRVISGRASLGITRTIPAPKRIFDGEAPSASKTCVPHVPIPDGIARAETRGTRSAGPRHTCAYSNTGRELWNGTFSGWKKSVFWRSMRFITSSRITDKTPRMVTRDAQRDARLWDLEYTPSPRSRLDPVPPISSNPALDDYRHVLPRPRPPARYCRCCVIKASISVTDLFCKINNLL</sequence>
<accession>A0A068EW13</accession>
<dbReference type="RefSeq" id="YP_009046558.1">
    <property type="nucleotide sequence ID" value="NC_024450.1"/>
</dbReference>
<evidence type="ECO:0000313" key="1">
    <source>
        <dbReference type="EMBL" id="AID52764.1"/>
    </source>
</evidence>
<dbReference type="EMBL" id="KJ668231">
    <property type="protein sequence ID" value="AID52764.1"/>
    <property type="molecule type" value="Genomic_DNA"/>
</dbReference>
<protein>
    <submittedName>
        <fullName evidence="1">Uncharacterized protein</fullName>
    </submittedName>
</protein>
<organism evidence="1 2">
    <name type="scientific">Falconid herpesvirus 1</name>
    <dbReference type="NCBI Taxonomy" id="1510155"/>
    <lineage>
        <taxon>Viruses</taxon>
        <taxon>Duplodnaviria</taxon>
        <taxon>Heunggongvirae</taxon>
        <taxon>Peploviricota</taxon>
        <taxon>Herviviricetes</taxon>
        <taxon>Herpesvirales</taxon>
        <taxon>Orthoherpesviridae</taxon>
        <taxon>Alphaherpesvirinae</taxon>
        <taxon>Mardivirus</taxon>
        <taxon>Mardivirus columbidalpha1</taxon>
    </lineage>
</organism>
<dbReference type="KEGG" id="vg:19738362"/>
<dbReference type="Proteomes" id="UP000146149">
    <property type="component" value="Segment"/>
</dbReference>